<protein>
    <submittedName>
        <fullName evidence="2">Uncharacterized protein</fullName>
    </submittedName>
</protein>
<keyword evidence="1" id="KW-0732">Signal</keyword>
<comment type="caution">
    <text evidence="2">The sequence shown here is derived from an EMBL/GenBank/DDBJ whole genome shotgun (WGS) entry which is preliminary data.</text>
</comment>
<evidence type="ECO:0000313" key="3">
    <source>
        <dbReference type="Proteomes" id="UP001480595"/>
    </source>
</evidence>
<dbReference type="RefSeq" id="XP_066714320.1">
    <property type="nucleotide sequence ID" value="XM_066860731.1"/>
</dbReference>
<accession>A0ABR1UIY9</accession>
<evidence type="ECO:0000313" key="2">
    <source>
        <dbReference type="EMBL" id="KAK8058874.1"/>
    </source>
</evidence>
<proteinExistence type="predicted"/>
<sequence>MQFLSFTAAIAALALGASALPDQSVKRYEADCVCNSAAAKQSGGCAVTKPDPDPSKPELHFQVACGHECSVSLGGTNVHFYGYSSTQPESCNDALTPGAFCLFDWYGRYVSVDCRP</sequence>
<dbReference type="GeneID" id="92093794"/>
<organism evidence="2 3">
    <name type="scientific">Apiospora phragmitis</name>
    <dbReference type="NCBI Taxonomy" id="2905665"/>
    <lineage>
        <taxon>Eukaryota</taxon>
        <taxon>Fungi</taxon>
        <taxon>Dikarya</taxon>
        <taxon>Ascomycota</taxon>
        <taxon>Pezizomycotina</taxon>
        <taxon>Sordariomycetes</taxon>
        <taxon>Xylariomycetidae</taxon>
        <taxon>Amphisphaeriales</taxon>
        <taxon>Apiosporaceae</taxon>
        <taxon>Apiospora</taxon>
    </lineage>
</organism>
<dbReference type="Proteomes" id="UP001480595">
    <property type="component" value="Unassembled WGS sequence"/>
</dbReference>
<gene>
    <name evidence="2" type="ORF">PG994_009322</name>
</gene>
<reference evidence="2 3" key="1">
    <citation type="submission" date="2023-01" db="EMBL/GenBank/DDBJ databases">
        <title>Analysis of 21 Apiospora genomes using comparative genomics revels a genus with tremendous synthesis potential of carbohydrate active enzymes and secondary metabolites.</title>
        <authorList>
            <person name="Sorensen T."/>
        </authorList>
    </citation>
    <scope>NUCLEOTIDE SEQUENCE [LARGE SCALE GENOMIC DNA]</scope>
    <source>
        <strain evidence="2 3">CBS 135458</strain>
    </source>
</reference>
<name>A0ABR1UIY9_9PEZI</name>
<keyword evidence="3" id="KW-1185">Reference proteome</keyword>
<feature type="signal peptide" evidence="1">
    <location>
        <begin position="1"/>
        <end position="19"/>
    </location>
</feature>
<feature type="chain" id="PRO_5046971467" evidence="1">
    <location>
        <begin position="20"/>
        <end position="116"/>
    </location>
</feature>
<evidence type="ECO:0000256" key="1">
    <source>
        <dbReference type="SAM" id="SignalP"/>
    </source>
</evidence>
<dbReference type="EMBL" id="JAQQWL010000009">
    <property type="protein sequence ID" value="KAK8058874.1"/>
    <property type="molecule type" value="Genomic_DNA"/>
</dbReference>